<evidence type="ECO:0000313" key="3">
    <source>
        <dbReference type="Proteomes" id="UP000233556"/>
    </source>
</evidence>
<name>A0A2I0UD45_LIMLA</name>
<organism evidence="2 3">
    <name type="scientific">Limosa lapponica baueri</name>
    <dbReference type="NCBI Taxonomy" id="1758121"/>
    <lineage>
        <taxon>Eukaryota</taxon>
        <taxon>Metazoa</taxon>
        <taxon>Chordata</taxon>
        <taxon>Craniata</taxon>
        <taxon>Vertebrata</taxon>
        <taxon>Euteleostomi</taxon>
        <taxon>Archelosauria</taxon>
        <taxon>Archosauria</taxon>
        <taxon>Dinosauria</taxon>
        <taxon>Saurischia</taxon>
        <taxon>Theropoda</taxon>
        <taxon>Coelurosauria</taxon>
        <taxon>Aves</taxon>
        <taxon>Neognathae</taxon>
        <taxon>Neoaves</taxon>
        <taxon>Charadriiformes</taxon>
        <taxon>Scolopacidae</taxon>
        <taxon>Limosa</taxon>
    </lineage>
</organism>
<sequence length="153" mass="16207">MRGPRLPSAGLAPHRPALAPELGTGSAKPDSLQVRHKTGALADSTRPSWGRPKASLPCSFPSEMELGGGWRDAEPAAVCAGAIALPSHGLGEMLQEEGVEARESIGRAEGGKKMVAMHVLHPLFAAKHRTGQRTATWESWDSSGEEMPPKMIL</sequence>
<evidence type="ECO:0000313" key="2">
    <source>
        <dbReference type="EMBL" id="PKU43961.1"/>
    </source>
</evidence>
<keyword evidence="3" id="KW-1185">Reference proteome</keyword>
<feature type="region of interest" description="Disordered" evidence="1">
    <location>
        <begin position="1"/>
        <end position="55"/>
    </location>
</feature>
<reference evidence="3" key="1">
    <citation type="submission" date="2017-11" db="EMBL/GenBank/DDBJ databases">
        <authorList>
            <person name="Lima N.C."/>
            <person name="Parody-Merino A.M."/>
            <person name="Battley P.F."/>
            <person name="Fidler A.E."/>
            <person name="Prosdocimi F."/>
        </authorList>
    </citation>
    <scope>NUCLEOTIDE SEQUENCE [LARGE SCALE GENOMIC DNA]</scope>
</reference>
<evidence type="ECO:0000256" key="1">
    <source>
        <dbReference type="SAM" id="MobiDB-lite"/>
    </source>
</evidence>
<dbReference type="Proteomes" id="UP000233556">
    <property type="component" value="Unassembled WGS sequence"/>
</dbReference>
<gene>
    <name evidence="2" type="ORF">llap_5721</name>
</gene>
<protein>
    <submittedName>
        <fullName evidence="2">Uncharacterized protein</fullName>
    </submittedName>
</protein>
<dbReference type="AlphaFoldDB" id="A0A2I0UD45"/>
<proteinExistence type="predicted"/>
<dbReference type="EMBL" id="KZ505859">
    <property type="protein sequence ID" value="PKU43961.1"/>
    <property type="molecule type" value="Genomic_DNA"/>
</dbReference>
<reference evidence="3" key="2">
    <citation type="submission" date="2017-12" db="EMBL/GenBank/DDBJ databases">
        <title>Genome sequence of the Bar-tailed Godwit (Limosa lapponica baueri).</title>
        <authorList>
            <person name="Lima N.C.B."/>
            <person name="Parody-Merino A.M."/>
            <person name="Battley P.F."/>
            <person name="Fidler A.E."/>
            <person name="Prosdocimi F."/>
        </authorList>
    </citation>
    <scope>NUCLEOTIDE SEQUENCE [LARGE SCALE GENOMIC DNA]</scope>
</reference>
<accession>A0A2I0UD45</accession>